<name>A0A8H4JR53_9HYPO</name>
<dbReference type="PANTHER" id="PTHR40621:SF6">
    <property type="entry name" value="AP-1-LIKE TRANSCRIPTION FACTOR YAP1-RELATED"/>
    <property type="match status" value="1"/>
</dbReference>
<dbReference type="AlphaFoldDB" id="A0A8H4JR53"/>
<dbReference type="Gene3D" id="1.20.5.170">
    <property type="match status" value="1"/>
</dbReference>
<accession>A0A8H4JR53</accession>
<dbReference type="InterPro" id="IPR004827">
    <property type="entry name" value="bZIP"/>
</dbReference>
<dbReference type="GO" id="GO:0000976">
    <property type="term" value="F:transcription cis-regulatory region binding"/>
    <property type="evidence" value="ECO:0007669"/>
    <property type="project" value="InterPro"/>
</dbReference>
<feature type="region of interest" description="Disordered" evidence="3">
    <location>
        <begin position="1"/>
        <end position="23"/>
    </location>
</feature>
<dbReference type="OrthoDB" id="10261951at2759"/>
<keyword evidence="6" id="KW-1185">Reference proteome</keyword>
<comment type="caution">
    <text evidence="5">The sequence shown here is derived from an EMBL/GenBank/DDBJ whole genome shotgun (WGS) entry which is preliminary data.</text>
</comment>
<dbReference type="SUPFAM" id="SSF57959">
    <property type="entry name" value="Leucine zipper domain"/>
    <property type="match status" value="1"/>
</dbReference>
<evidence type="ECO:0000256" key="1">
    <source>
        <dbReference type="ARBA" id="ARBA00004123"/>
    </source>
</evidence>
<proteinExistence type="predicted"/>
<feature type="compositionally biased region" description="Basic and acidic residues" evidence="3">
    <location>
        <begin position="14"/>
        <end position="23"/>
    </location>
</feature>
<protein>
    <submittedName>
        <fullName evidence="5">DNA damage response</fullName>
    </submittedName>
</protein>
<feature type="domain" description="BZIP" evidence="4">
    <location>
        <begin position="23"/>
        <end position="38"/>
    </location>
</feature>
<gene>
    <name evidence="5" type="ORF">FACUT_6760</name>
</gene>
<evidence type="ECO:0000313" key="5">
    <source>
        <dbReference type="EMBL" id="KAF4436069.1"/>
    </source>
</evidence>
<dbReference type="GO" id="GO:0090575">
    <property type="term" value="C:RNA polymerase II transcription regulator complex"/>
    <property type="evidence" value="ECO:0007669"/>
    <property type="project" value="TreeGrafter"/>
</dbReference>
<sequence>MTRSRKKRNASLDIPEKQDETTKRRLRNRLSQRNFRERKSMYIKELEKRSKLNAVSESERNRVLLREAGDLRAQMLQLRSKVLKLSVSLNAIGLQIGKILDIDAASGQPLRRTDTCSDFEDDLEVTWALDLANSEESSAEEICEQNIHLLKYGYKEDHLNKFKLRV</sequence>
<dbReference type="InterPro" id="IPR046347">
    <property type="entry name" value="bZIP_sf"/>
</dbReference>
<organism evidence="5 6">
    <name type="scientific">Fusarium acutatum</name>
    <dbReference type="NCBI Taxonomy" id="78861"/>
    <lineage>
        <taxon>Eukaryota</taxon>
        <taxon>Fungi</taxon>
        <taxon>Dikarya</taxon>
        <taxon>Ascomycota</taxon>
        <taxon>Pezizomycotina</taxon>
        <taxon>Sordariomycetes</taxon>
        <taxon>Hypocreomycetidae</taxon>
        <taxon>Hypocreales</taxon>
        <taxon>Nectriaceae</taxon>
        <taxon>Fusarium</taxon>
        <taxon>Fusarium fujikuroi species complex</taxon>
    </lineage>
</organism>
<dbReference type="InterPro" id="IPR050936">
    <property type="entry name" value="AP-1-like"/>
</dbReference>
<evidence type="ECO:0000256" key="2">
    <source>
        <dbReference type="ARBA" id="ARBA00023242"/>
    </source>
</evidence>
<dbReference type="GO" id="GO:0001228">
    <property type="term" value="F:DNA-binding transcription activator activity, RNA polymerase II-specific"/>
    <property type="evidence" value="ECO:0007669"/>
    <property type="project" value="TreeGrafter"/>
</dbReference>
<dbReference type="CDD" id="cd14688">
    <property type="entry name" value="bZIP_YAP"/>
    <property type="match status" value="1"/>
</dbReference>
<dbReference type="Proteomes" id="UP000536711">
    <property type="component" value="Unassembled WGS sequence"/>
</dbReference>
<evidence type="ECO:0000313" key="6">
    <source>
        <dbReference type="Proteomes" id="UP000536711"/>
    </source>
</evidence>
<evidence type="ECO:0000259" key="4">
    <source>
        <dbReference type="PROSITE" id="PS00036"/>
    </source>
</evidence>
<dbReference type="PROSITE" id="PS00036">
    <property type="entry name" value="BZIP_BASIC"/>
    <property type="match status" value="1"/>
</dbReference>
<dbReference type="SMART" id="SM00338">
    <property type="entry name" value="BRLZ"/>
    <property type="match status" value="1"/>
</dbReference>
<keyword evidence="2" id="KW-0539">Nucleus</keyword>
<comment type="subcellular location">
    <subcellularLocation>
        <location evidence="1">Nucleus</location>
    </subcellularLocation>
</comment>
<dbReference type="EMBL" id="JAADJF010000158">
    <property type="protein sequence ID" value="KAF4436069.1"/>
    <property type="molecule type" value="Genomic_DNA"/>
</dbReference>
<evidence type="ECO:0000256" key="3">
    <source>
        <dbReference type="SAM" id="MobiDB-lite"/>
    </source>
</evidence>
<reference evidence="5 6" key="1">
    <citation type="submission" date="2020-01" db="EMBL/GenBank/DDBJ databases">
        <title>Identification and distribution of gene clusters putatively required for synthesis of sphingolipid metabolism inhibitors in phylogenetically diverse species of the filamentous fungus Fusarium.</title>
        <authorList>
            <person name="Kim H.-S."/>
            <person name="Busman M."/>
            <person name="Brown D.W."/>
            <person name="Divon H."/>
            <person name="Uhlig S."/>
            <person name="Proctor R.H."/>
        </authorList>
    </citation>
    <scope>NUCLEOTIDE SEQUENCE [LARGE SCALE GENOMIC DNA]</scope>
    <source>
        <strain evidence="5 6">NRRL 13308</strain>
    </source>
</reference>
<dbReference type="PANTHER" id="PTHR40621">
    <property type="entry name" value="TRANSCRIPTION FACTOR KAPC-RELATED"/>
    <property type="match status" value="1"/>
</dbReference>